<dbReference type="GO" id="GO:0003677">
    <property type="term" value="F:DNA binding"/>
    <property type="evidence" value="ECO:0007669"/>
    <property type="project" value="UniProtKB-KW"/>
</dbReference>
<comment type="caution">
    <text evidence="5">The sequence shown here is derived from an EMBL/GenBank/DDBJ whole genome shotgun (WGS) entry which is preliminary data.</text>
</comment>
<evidence type="ECO:0000256" key="2">
    <source>
        <dbReference type="ARBA" id="ARBA00023125"/>
    </source>
</evidence>
<keyword evidence="2" id="KW-0238">DNA-binding</keyword>
<dbReference type="InterPro" id="IPR013762">
    <property type="entry name" value="Integrase-like_cat_sf"/>
</dbReference>
<dbReference type="EMBL" id="JABAIL010000004">
    <property type="protein sequence ID" value="NLR92474.1"/>
    <property type="molecule type" value="Genomic_DNA"/>
</dbReference>
<dbReference type="InterPro" id="IPR050090">
    <property type="entry name" value="Tyrosine_recombinase_XerCD"/>
</dbReference>
<dbReference type="InterPro" id="IPR011010">
    <property type="entry name" value="DNA_brk_join_enz"/>
</dbReference>
<dbReference type="GO" id="GO:0006310">
    <property type="term" value="P:DNA recombination"/>
    <property type="evidence" value="ECO:0007669"/>
    <property type="project" value="UniProtKB-KW"/>
</dbReference>
<keyword evidence="3" id="KW-0233">DNA recombination</keyword>
<sequence length="421" mass="49908">MIKLKALKTTNHIIANQESYLFKKDIIDQYKRYLLEDDWNKNEQQLVMKSLTSLRYFLVFLIEFKQGRYYRNAFKDYTEYLQSLVETNEINTIKKAQRRQYARRINLENKLGYLKWLEVTKIDGVQEDKKLLSNTWDERFLLWLKSKSKLRRDTNYPKAIGNVVKLYIQYSFDEYQKFVLNDLTVNAFLRNNASLKITTLNFYLTALKRFVDFLIEENVSNISQDEILKVKNLKALETSDEVNRIRISENDLKEIYSKGNQYQKIIIVLGAGIGLRGSSMVHLRKKDINFKTKKIKIWAKGKNNKIELPINKDVYDHLINYCEGLDDNDKLLPQNSTSSLSKYFSDYLHKIGKKEIEKNGEVYGLSLHNLRHTFAYNSLDKHGLLLTSRLLCHATTEVTEKHYLKDKIRDELEHLYDNEYK</sequence>
<evidence type="ECO:0000313" key="5">
    <source>
        <dbReference type="EMBL" id="NLR92474.1"/>
    </source>
</evidence>
<dbReference type="CDD" id="cd00397">
    <property type="entry name" value="DNA_BRE_C"/>
    <property type="match status" value="1"/>
</dbReference>
<dbReference type="RefSeq" id="WP_168883184.1">
    <property type="nucleotide sequence ID" value="NZ_JABAIL010000004.1"/>
</dbReference>
<dbReference type="Gene3D" id="1.10.443.10">
    <property type="entry name" value="Intergrase catalytic core"/>
    <property type="match status" value="1"/>
</dbReference>
<dbReference type="Pfam" id="PF00589">
    <property type="entry name" value="Phage_integrase"/>
    <property type="match status" value="1"/>
</dbReference>
<gene>
    <name evidence="5" type="ORF">HGP29_14750</name>
</gene>
<dbReference type="InterPro" id="IPR002104">
    <property type="entry name" value="Integrase_catalytic"/>
</dbReference>
<dbReference type="AlphaFoldDB" id="A0A7X8SLL2"/>
<organism evidence="5 6">
    <name type="scientific">Flammeovirga agarivorans</name>
    <dbReference type="NCBI Taxonomy" id="2726742"/>
    <lineage>
        <taxon>Bacteria</taxon>
        <taxon>Pseudomonadati</taxon>
        <taxon>Bacteroidota</taxon>
        <taxon>Cytophagia</taxon>
        <taxon>Cytophagales</taxon>
        <taxon>Flammeovirgaceae</taxon>
        <taxon>Flammeovirga</taxon>
    </lineage>
</organism>
<feature type="domain" description="Tyr recombinase" evidence="4">
    <location>
        <begin position="231"/>
        <end position="417"/>
    </location>
</feature>
<dbReference type="SUPFAM" id="SSF56349">
    <property type="entry name" value="DNA breaking-rejoining enzymes"/>
    <property type="match status" value="1"/>
</dbReference>
<reference evidence="5 6" key="1">
    <citation type="submission" date="2020-04" db="EMBL/GenBank/DDBJ databases">
        <title>Flammeovirga sp. SR4, a novel species isolated from seawater.</title>
        <authorList>
            <person name="Wang X."/>
        </authorList>
    </citation>
    <scope>NUCLEOTIDE SEQUENCE [LARGE SCALE GENOMIC DNA]</scope>
    <source>
        <strain evidence="5 6">SR4</strain>
    </source>
</reference>
<evidence type="ECO:0000259" key="4">
    <source>
        <dbReference type="PROSITE" id="PS51898"/>
    </source>
</evidence>
<dbReference type="Proteomes" id="UP000585050">
    <property type="component" value="Unassembled WGS sequence"/>
</dbReference>
<dbReference type="PANTHER" id="PTHR30349">
    <property type="entry name" value="PHAGE INTEGRASE-RELATED"/>
    <property type="match status" value="1"/>
</dbReference>
<dbReference type="GO" id="GO:0015074">
    <property type="term" value="P:DNA integration"/>
    <property type="evidence" value="ECO:0007669"/>
    <property type="project" value="InterPro"/>
</dbReference>
<dbReference type="PANTHER" id="PTHR30349:SF41">
    <property type="entry name" value="INTEGRASE_RECOMBINASE PROTEIN MJ0367-RELATED"/>
    <property type="match status" value="1"/>
</dbReference>
<name>A0A7X8SLL2_9BACT</name>
<accession>A0A7X8SLL2</accession>
<dbReference type="PROSITE" id="PS51898">
    <property type="entry name" value="TYR_RECOMBINASE"/>
    <property type="match status" value="1"/>
</dbReference>
<evidence type="ECO:0000313" key="6">
    <source>
        <dbReference type="Proteomes" id="UP000585050"/>
    </source>
</evidence>
<comment type="similarity">
    <text evidence="1">Belongs to the 'phage' integrase family.</text>
</comment>
<proteinExistence type="inferred from homology"/>
<keyword evidence="6" id="KW-1185">Reference proteome</keyword>
<protein>
    <submittedName>
        <fullName evidence="5">Site-specific integrase</fullName>
    </submittedName>
</protein>
<evidence type="ECO:0000256" key="3">
    <source>
        <dbReference type="ARBA" id="ARBA00023172"/>
    </source>
</evidence>
<evidence type="ECO:0000256" key="1">
    <source>
        <dbReference type="ARBA" id="ARBA00008857"/>
    </source>
</evidence>